<dbReference type="PROSITE" id="PS51186">
    <property type="entry name" value="GNAT"/>
    <property type="match status" value="1"/>
</dbReference>
<protein>
    <submittedName>
        <fullName evidence="2">Acetyltransferase</fullName>
    </submittedName>
</protein>
<dbReference type="SUPFAM" id="SSF55729">
    <property type="entry name" value="Acyl-CoA N-acyltransferases (Nat)"/>
    <property type="match status" value="1"/>
</dbReference>
<dbReference type="InterPro" id="IPR000182">
    <property type="entry name" value="GNAT_dom"/>
</dbReference>
<dbReference type="Pfam" id="PF00583">
    <property type="entry name" value="Acetyltransf_1"/>
    <property type="match status" value="1"/>
</dbReference>
<dbReference type="Proteomes" id="UP000002881">
    <property type="component" value="Chromosome"/>
</dbReference>
<proteinExistence type="predicted"/>
<evidence type="ECO:0000259" key="1">
    <source>
        <dbReference type="PROSITE" id="PS51186"/>
    </source>
</evidence>
<dbReference type="KEGG" id="mpg:Theba_0904"/>
<sequence length="110" mass="12758">MLYIEVPLKESPVQLSKDTEYILLEPVEQKPVAWGAFENKMGLVLAEREWNDSFRVWDILVWEKYQRRGLGSKLMGTARNYTTNAIVRRLVVETQSSNYPAISLSLNYGF</sequence>
<evidence type="ECO:0000313" key="2">
    <source>
        <dbReference type="EMBL" id="AFK06614.1"/>
    </source>
</evidence>
<keyword evidence="2" id="KW-0808">Transferase</keyword>
<dbReference type="HOGENOM" id="CLU_2167992_0_0_0"/>
<feature type="domain" description="N-acetyltransferase" evidence="1">
    <location>
        <begin position="1"/>
        <end position="110"/>
    </location>
</feature>
<dbReference type="AlphaFoldDB" id="I2F3W1"/>
<evidence type="ECO:0000313" key="3">
    <source>
        <dbReference type="Proteomes" id="UP000002881"/>
    </source>
</evidence>
<dbReference type="CDD" id="cd04301">
    <property type="entry name" value="NAT_SF"/>
    <property type="match status" value="1"/>
</dbReference>
<organism evidence="2 3">
    <name type="scientific">Mesotoga prima MesG1.Ag.4.2</name>
    <dbReference type="NCBI Taxonomy" id="660470"/>
    <lineage>
        <taxon>Bacteria</taxon>
        <taxon>Thermotogati</taxon>
        <taxon>Thermotogota</taxon>
        <taxon>Thermotogae</taxon>
        <taxon>Kosmotogales</taxon>
        <taxon>Kosmotogaceae</taxon>
        <taxon>Mesotoga</taxon>
    </lineage>
</organism>
<dbReference type="GeneID" id="96992831"/>
<gene>
    <name evidence="2" type="ORF">Theba_0904</name>
</gene>
<dbReference type="eggNOG" id="COG0456">
    <property type="taxonomic scope" value="Bacteria"/>
</dbReference>
<accession>I2F3W1</accession>
<name>I2F3W1_9BACT</name>
<keyword evidence="3" id="KW-1185">Reference proteome</keyword>
<dbReference type="Gene3D" id="3.40.630.30">
    <property type="match status" value="1"/>
</dbReference>
<dbReference type="InterPro" id="IPR016181">
    <property type="entry name" value="Acyl_CoA_acyltransferase"/>
</dbReference>
<dbReference type="EMBL" id="CP003532">
    <property type="protein sequence ID" value="AFK06614.1"/>
    <property type="molecule type" value="Genomic_DNA"/>
</dbReference>
<dbReference type="GO" id="GO:0016747">
    <property type="term" value="F:acyltransferase activity, transferring groups other than amino-acyl groups"/>
    <property type="evidence" value="ECO:0007669"/>
    <property type="project" value="InterPro"/>
</dbReference>
<reference evidence="2 3" key="1">
    <citation type="journal article" date="2012" name="Genome Biol. Evol.">
        <title>Genome Sequence of the Mesophilic Thermotogales Bacterium Mesotoga prima MesG1.Ag.4.2 Reveals the Largest Thermotogales Genome To Date.</title>
        <authorList>
            <person name="Zhaxybayeva O."/>
            <person name="Swithers K.S."/>
            <person name="Foght J."/>
            <person name="Green A.G."/>
            <person name="Bruce D."/>
            <person name="Detter C."/>
            <person name="Han S."/>
            <person name="Teshima H."/>
            <person name="Han J."/>
            <person name="Woyke T."/>
            <person name="Pitluck S."/>
            <person name="Nolan M."/>
            <person name="Ivanova N."/>
            <person name="Pati A."/>
            <person name="Land M.L."/>
            <person name="Dlutek M."/>
            <person name="Doolittle W.F."/>
            <person name="Noll K.M."/>
            <person name="Nesbo C.L."/>
        </authorList>
    </citation>
    <scope>NUCLEOTIDE SEQUENCE [LARGE SCALE GENOMIC DNA]</scope>
    <source>
        <strain evidence="3">mesG1.Ag.4.2</strain>
    </source>
</reference>
<dbReference type="RefSeq" id="WP_006492610.1">
    <property type="nucleotide sequence ID" value="NC_017934.1"/>
</dbReference>